<protein>
    <submittedName>
        <fullName evidence="1">Uncharacterized protein</fullName>
    </submittedName>
</protein>
<proteinExistence type="predicted"/>
<reference evidence="1" key="2">
    <citation type="journal article" date="2020" name="Microorganisms">
        <title>Osmotic Adaptation and Compatible Solute Biosynthesis of Phototrophic Bacteria as Revealed from Genome Analyses.</title>
        <authorList>
            <person name="Imhoff J.F."/>
            <person name="Rahn T."/>
            <person name="Kunzel S."/>
            <person name="Keller A."/>
            <person name="Neulinger S.C."/>
        </authorList>
    </citation>
    <scope>NUCLEOTIDE SEQUENCE</scope>
    <source>
        <strain evidence="1">DSM 4395</strain>
    </source>
</reference>
<accession>A0AAJ0UCM5</accession>
<reference evidence="1" key="1">
    <citation type="submission" date="2017-05" db="EMBL/GenBank/DDBJ databases">
        <authorList>
            <person name="Imhoff J.F."/>
            <person name="Rahn T."/>
            <person name="Kuenzel S."/>
            <person name="Neulinger S.C."/>
        </authorList>
    </citation>
    <scope>NUCLEOTIDE SEQUENCE</scope>
    <source>
        <strain evidence="1">DSM 4395</strain>
    </source>
</reference>
<gene>
    <name evidence="1" type="ORF">CCR82_00215</name>
</gene>
<dbReference type="EMBL" id="NHSF01000005">
    <property type="protein sequence ID" value="MBK5929001.1"/>
    <property type="molecule type" value="Genomic_DNA"/>
</dbReference>
<comment type="caution">
    <text evidence="1">The sequence shown here is derived from an EMBL/GenBank/DDBJ whole genome shotgun (WGS) entry which is preliminary data.</text>
</comment>
<evidence type="ECO:0000313" key="1">
    <source>
        <dbReference type="EMBL" id="MBK5929001.1"/>
    </source>
</evidence>
<keyword evidence="2" id="KW-1185">Reference proteome</keyword>
<dbReference type="AlphaFoldDB" id="A0AAJ0UCM5"/>
<dbReference type="Proteomes" id="UP001296967">
    <property type="component" value="Unassembled WGS sequence"/>
</dbReference>
<name>A0AAJ0UCM5_HALSE</name>
<sequence length="344" mass="38423">MPQAESFGLVPLTHHAILGLVAPFSQRGHQVDLTASDRAQRRLRFKPIQHPDLPSAGESITETLMLDNPEPEHFHLRRVLSDGAGLSSTLEIEGTDPGVLLEQVEAIEVGRQIVAAEGIHIARSYRLQPIAASEQSSAHWRLRLEKAEAQVEGVCLNLNAKTGRKMPADVELRAKNDQRLRVPADLFAVLDWKWRPMRPLGRFWRGSVRIAADEPERTRDIEAKLAEAVPHLAKTLRSDPGEFHARWQSARWRVTFQRAIPMLIGLSLLGTAPLIQLLSLESASLVRMFIFHAPPLLMIGIFAMRELPVIEIPPLPRRLIGHDWIIDDSKGRMSNPSVQGVEAG</sequence>
<evidence type="ECO:0000313" key="2">
    <source>
        <dbReference type="Proteomes" id="UP001296967"/>
    </source>
</evidence>
<organism evidence="1 2">
    <name type="scientific">Halochromatium salexigens</name>
    <name type="common">Chromatium salexigens</name>
    <dbReference type="NCBI Taxonomy" id="49447"/>
    <lineage>
        <taxon>Bacteria</taxon>
        <taxon>Pseudomonadati</taxon>
        <taxon>Pseudomonadota</taxon>
        <taxon>Gammaproteobacteria</taxon>
        <taxon>Chromatiales</taxon>
        <taxon>Chromatiaceae</taxon>
        <taxon>Halochromatium</taxon>
    </lineage>
</organism>